<gene>
    <name evidence="2" type="ORF">FOMPIDRAFT_1036914</name>
</gene>
<dbReference type="Proteomes" id="UP000015241">
    <property type="component" value="Unassembled WGS sequence"/>
</dbReference>
<sequence>MTTWAYHPSAHPWFREPSLKRKTLEDDDISVVEFPEPRPIAPRPKRRRYDNIEHGLAQMTLNRTSISPPPSASRLGLVVELPSEVQVPPPTAYTEPSPTAYAPSVEEAPRTPPAPSFIPDMRSPIIFPGSVEEPCSPEVTLHETPDVRMKIPHWYEPEKDRIVITDLEDSDTEAEEDAKTGTPGAGYTVSSVLLDRLPFHAPSLPSFVEPDSSKALVLFRPLSKLGPAEQEEERVEEAGEGRDVASDESPMDTDPGTPMDVDDAMDVEPL</sequence>
<protein>
    <submittedName>
        <fullName evidence="2">Uncharacterized protein</fullName>
    </submittedName>
</protein>
<dbReference type="eggNOG" id="ENOG502T0X8">
    <property type="taxonomic scope" value="Eukaryota"/>
</dbReference>
<dbReference type="AlphaFoldDB" id="S8E970"/>
<feature type="region of interest" description="Disordered" evidence="1">
    <location>
        <begin position="221"/>
        <end position="270"/>
    </location>
</feature>
<dbReference type="STRING" id="743788.S8E970"/>
<organism evidence="2 3">
    <name type="scientific">Fomitopsis schrenkii</name>
    <name type="common">Brown rot fungus</name>
    <dbReference type="NCBI Taxonomy" id="2126942"/>
    <lineage>
        <taxon>Eukaryota</taxon>
        <taxon>Fungi</taxon>
        <taxon>Dikarya</taxon>
        <taxon>Basidiomycota</taxon>
        <taxon>Agaricomycotina</taxon>
        <taxon>Agaricomycetes</taxon>
        <taxon>Polyporales</taxon>
        <taxon>Fomitopsis</taxon>
    </lineage>
</organism>
<accession>S8E970</accession>
<feature type="compositionally biased region" description="Acidic residues" evidence="1">
    <location>
        <begin position="260"/>
        <end position="270"/>
    </location>
</feature>
<keyword evidence="3" id="KW-1185">Reference proteome</keyword>
<dbReference type="EMBL" id="KE504153">
    <property type="protein sequence ID" value="EPS99863.1"/>
    <property type="molecule type" value="Genomic_DNA"/>
</dbReference>
<reference evidence="2 3" key="1">
    <citation type="journal article" date="2012" name="Science">
        <title>The Paleozoic origin of enzymatic lignin decomposition reconstructed from 31 fungal genomes.</title>
        <authorList>
            <person name="Floudas D."/>
            <person name="Binder M."/>
            <person name="Riley R."/>
            <person name="Barry K."/>
            <person name="Blanchette R.A."/>
            <person name="Henrissat B."/>
            <person name="Martinez A.T."/>
            <person name="Otillar R."/>
            <person name="Spatafora J.W."/>
            <person name="Yadav J.S."/>
            <person name="Aerts A."/>
            <person name="Benoit I."/>
            <person name="Boyd A."/>
            <person name="Carlson A."/>
            <person name="Copeland A."/>
            <person name="Coutinho P.M."/>
            <person name="de Vries R.P."/>
            <person name="Ferreira P."/>
            <person name="Findley K."/>
            <person name="Foster B."/>
            <person name="Gaskell J."/>
            <person name="Glotzer D."/>
            <person name="Gorecki P."/>
            <person name="Heitman J."/>
            <person name="Hesse C."/>
            <person name="Hori C."/>
            <person name="Igarashi K."/>
            <person name="Jurgens J.A."/>
            <person name="Kallen N."/>
            <person name="Kersten P."/>
            <person name="Kohler A."/>
            <person name="Kuees U."/>
            <person name="Kumar T.K.A."/>
            <person name="Kuo A."/>
            <person name="LaButti K."/>
            <person name="Larrondo L.F."/>
            <person name="Lindquist E."/>
            <person name="Ling A."/>
            <person name="Lombard V."/>
            <person name="Lucas S."/>
            <person name="Lundell T."/>
            <person name="Martin R."/>
            <person name="McLaughlin D.J."/>
            <person name="Morgenstern I."/>
            <person name="Morin E."/>
            <person name="Murat C."/>
            <person name="Nagy L.G."/>
            <person name="Nolan M."/>
            <person name="Ohm R.A."/>
            <person name="Patyshakuliyeva A."/>
            <person name="Rokas A."/>
            <person name="Ruiz-Duenas F.J."/>
            <person name="Sabat G."/>
            <person name="Salamov A."/>
            <person name="Samejima M."/>
            <person name="Schmutz J."/>
            <person name="Slot J.C."/>
            <person name="St John F."/>
            <person name="Stenlid J."/>
            <person name="Sun H."/>
            <person name="Sun S."/>
            <person name="Syed K."/>
            <person name="Tsang A."/>
            <person name="Wiebenga A."/>
            <person name="Young D."/>
            <person name="Pisabarro A."/>
            <person name="Eastwood D.C."/>
            <person name="Martin F."/>
            <person name="Cullen D."/>
            <person name="Grigoriev I.V."/>
            <person name="Hibbett D.S."/>
        </authorList>
    </citation>
    <scope>NUCLEOTIDE SEQUENCE</scope>
    <source>
        <strain evidence="3">FP-58527</strain>
    </source>
</reference>
<feature type="region of interest" description="Disordered" evidence="1">
    <location>
        <begin position="33"/>
        <end position="111"/>
    </location>
</feature>
<evidence type="ECO:0000313" key="3">
    <source>
        <dbReference type="Proteomes" id="UP000015241"/>
    </source>
</evidence>
<dbReference type="OrthoDB" id="3364141at2759"/>
<dbReference type="HOGENOM" id="CLU_075350_0_0_1"/>
<evidence type="ECO:0000313" key="2">
    <source>
        <dbReference type="EMBL" id="EPS99863.1"/>
    </source>
</evidence>
<proteinExistence type="predicted"/>
<evidence type="ECO:0000256" key="1">
    <source>
        <dbReference type="SAM" id="MobiDB-lite"/>
    </source>
</evidence>
<name>S8E970_FOMSC</name>
<dbReference type="InParanoid" id="S8E970"/>
<feature type="compositionally biased region" description="Basic and acidic residues" evidence="1">
    <location>
        <begin position="236"/>
        <end position="245"/>
    </location>
</feature>